<dbReference type="InterPro" id="IPR042099">
    <property type="entry name" value="ANL_N_sf"/>
</dbReference>
<dbReference type="PANTHER" id="PTHR43107:SF4">
    <property type="entry name" value="LONG-CHAIN FATTY ACID TRANSPORT PROTEIN 2"/>
    <property type="match status" value="1"/>
</dbReference>
<dbReference type="AlphaFoldDB" id="A0A3P8YVS8"/>
<feature type="domain" description="AMP-dependent synthetase/ligase" evidence="19">
    <location>
        <begin position="72"/>
        <end position="410"/>
    </location>
</feature>
<dbReference type="SUPFAM" id="SSF56801">
    <property type="entry name" value="Acetyl-CoA synthetase-like"/>
    <property type="match status" value="1"/>
</dbReference>
<keyword evidence="5" id="KW-0436">Ligase</keyword>
<protein>
    <recommendedName>
        <fullName evidence="14">long-chain-fatty-acid--CoA ligase</fullName>
        <ecNumber evidence="14">6.2.1.3</ecNumber>
    </recommendedName>
    <alternativeName>
        <fullName evidence="16">Long-chain-fatty-acid--CoA ligase</fullName>
    </alternativeName>
</protein>
<evidence type="ECO:0000259" key="19">
    <source>
        <dbReference type="Pfam" id="PF00501"/>
    </source>
</evidence>
<accession>A0A3P8YVS8</accession>
<dbReference type="InterPro" id="IPR025110">
    <property type="entry name" value="AMP-bd_C"/>
</dbReference>
<dbReference type="Pfam" id="PF13193">
    <property type="entry name" value="AMP-binding_C"/>
    <property type="match status" value="1"/>
</dbReference>
<sequence>MKKARVTQKRSPHFSLILQAIVNIFSVYHQVLLNPYFVQDLRYTITCIFIGLRIESIKRSKPLYTMLDCFLDKVKKHPDKQFIVFEGSCFTYRDVDLQSNKIARALSLDAVLEEGDTVALLMGNEPAYVFAWLALAKLGCAAALLNYNIRSKSLMQCFSCCGAKVLLTSSEEVLPSLREQSVSVFVLGQEEQEEGGARVEGVKTLSSGKIQQASDQPLDPQLRSKATIKSPTLYIYTSGTTGLPKAAVINHERMTLAASMQAIAGVTRDDVIYIYLPLYHTAGFVMGLVGAIERGNTVILRRKFSASQFWDDCRKYNVTVIQYIGEIMRYLCNTPKKDNDRQHKVRLALGNGIRADTWSEFLERFGDIRICECYGATEGNVGFVNYIGKVGAIGRENFIHRVGNPYALIQYDTEREEPVRDCRGFCVKVPKGETGLLVAKISSRAPFSGYAKSPQQTERKKLKDVFVKGDQYFNSGDLLRIDNEGFVYFMDRIGDTFRWKGENVATTEVSDNLIMVECIEEANVYGVKVPGHEGRIGMAALTLKDNMEFDSKATYEHVKTSLPSYSRPRFIRIQNSLDVTGTFKMMKVKLVNEGFNPSVIRDRLFYLEDKEGYIPMTQEIYSSITDGKLRL</sequence>
<proteinExistence type="inferred from homology"/>
<dbReference type="PROSITE" id="PS00455">
    <property type="entry name" value="AMP_BINDING"/>
    <property type="match status" value="1"/>
</dbReference>
<dbReference type="GeneTree" id="ENSGT00940000164068"/>
<reference evidence="21" key="4">
    <citation type="submission" date="2025-09" db="UniProtKB">
        <authorList>
            <consortium name="Ensembl"/>
        </authorList>
    </citation>
    <scope>IDENTIFICATION</scope>
</reference>
<dbReference type="Proteomes" id="UP000265140">
    <property type="component" value="Chromosome 2"/>
</dbReference>
<feature type="transmembrane region" description="Helical" evidence="18">
    <location>
        <begin position="127"/>
        <end position="147"/>
    </location>
</feature>
<evidence type="ECO:0000256" key="5">
    <source>
        <dbReference type="ARBA" id="ARBA00022598"/>
    </source>
</evidence>
<dbReference type="GO" id="GO:0005789">
    <property type="term" value="C:endoplasmic reticulum membrane"/>
    <property type="evidence" value="ECO:0007669"/>
    <property type="project" value="TreeGrafter"/>
</dbReference>
<keyword evidence="6 18" id="KW-0812">Transmembrane</keyword>
<keyword evidence="9 18" id="KW-1133">Transmembrane helix</keyword>
<feature type="domain" description="AMP-binding enzyme C-terminal" evidence="20">
    <location>
        <begin position="512"/>
        <end position="584"/>
    </location>
</feature>
<reference evidence="22" key="1">
    <citation type="journal article" date="2014" name="PLoS ONE">
        <title>The genome and linkage map of the northern pike (Esox lucius): conserved synteny revealed between the salmonid sister group and the Neoteleostei.</title>
        <authorList>
            <person name="Rondeau E.B."/>
            <person name="Minkley D.R."/>
            <person name="Leong J.S."/>
            <person name="Messmer A.M."/>
            <person name="Jantzen J.R."/>
            <person name="von Schalburg K.R."/>
            <person name="Lemon C."/>
            <person name="Bird N.H."/>
            <person name="Koop B.F."/>
        </authorList>
    </citation>
    <scope>NUCLEOTIDE SEQUENCE</scope>
</reference>
<evidence type="ECO:0000256" key="14">
    <source>
        <dbReference type="ARBA" id="ARBA00026121"/>
    </source>
</evidence>
<keyword evidence="8" id="KW-0276">Fatty acid metabolism</keyword>
<comment type="catalytic activity">
    <reaction evidence="17">
        <text>tetracosanoate + ATP + CoA = tetracosanoyl-CoA + AMP + diphosphate</text>
        <dbReference type="Rhea" id="RHEA:33639"/>
        <dbReference type="ChEBI" id="CHEBI:30616"/>
        <dbReference type="ChEBI" id="CHEBI:31014"/>
        <dbReference type="ChEBI" id="CHEBI:33019"/>
        <dbReference type="ChEBI" id="CHEBI:57287"/>
        <dbReference type="ChEBI" id="CHEBI:65052"/>
        <dbReference type="ChEBI" id="CHEBI:456215"/>
    </reaction>
    <physiologicalReaction direction="left-to-right" evidence="17">
        <dbReference type="Rhea" id="RHEA:33640"/>
    </physiologicalReaction>
</comment>
<comment type="catalytic activity">
    <reaction evidence="13">
        <text>a long-chain fatty acid + ATP + CoA = a long-chain fatty acyl-CoA + AMP + diphosphate</text>
        <dbReference type="Rhea" id="RHEA:15421"/>
        <dbReference type="ChEBI" id="CHEBI:30616"/>
        <dbReference type="ChEBI" id="CHEBI:33019"/>
        <dbReference type="ChEBI" id="CHEBI:57287"/>
        <dbReference type="ChEBI" id="CHEBI:57560"/>
        <dbReference type="ChEBI" id="CHEBI:83139"/>
        <dbReference type="ChEBI" id="CHEBI:456215"/>
        <dbReference type="EC" id="6.2.1.3"/>
    </reaction>
    <physiologicalReaction direction="left-to-right" evidence="13">
        <dbReference type="Rhea" id="RHEA:15422"/>
    </physiologicalReaction>
</comment>
<dbReference type="InterPro" id="IPR000873">
    <property type="entry name" value="AMP-dep_synth/lig_dom"/>
</dbReference>
<dbReference type="InterPro" id="IPR045851">
    <property type="entry name" value="AMP-bd_C_sf"/>
</dbReference>
<dbReference type="GO" id="GO:0004467">
    <property type="term" value="F:long-chain fatty acid-CoA ligase activity"/>
    <property type="evidence" value="ECO:0007669"/>
    <property type="project" value="UniProtKB-EC"/>
</dbReference>
<evidence type="ECO:0000313" key="21">
    <source>
        <dbReference type="Ensembl" id="ENSELUP00000020615.3"/>
    </source>
</evidence>
<comment type="catalytic activity">
    <reaction evidence="15">
        <text>a very long-chain fatty acid + ATP + CoA = a very long-chain fatty acyl-CoA + AMP + diphosphate</text>
        <dbReference type="Rhea" id="RHEA:54536"/>
        <dbReference type="ChEBI" id="CHEBI:30616"/>
        <dbReference type="ChEBI" id="CHEBI:33019"/>
        <dbReference type="ChEBI" id="CHEBI:57287"/>
        <dbReference type="ChEBI" id="CHEBI:58950"/>
        <dbReference type="ChEBI" id="CHEBI:138261"/>
        <dbReference type="ChEBI" id="CHEBI:456215"/>
    </reaction>
    <physiologicalReaction direction="left-to-right" evidence="15">
        <dbReference type="Rhea" id="RHEA:54537"/>
    </physiologicalReaction>
</comment>
<evidence type="ECO:0000256" key="13">
    <source>
        <dbReference type="ARBA" id="ARBA00024484"/>
    </source>
</evidence>
<evidence type="ECO:0000256" key="6">
    <source>
        <dbReference type="ARBA" id="ARBA00022692"/>
    </source>
</evidence>
<keyword evidence="11" id="KW-0443">Lipid metabolism</keyword>
<evidence type="ECO:0000256" key="15">
    <source>
        <dbReference type="ARBA" id="ARBA00036527"/>
    </source>
</evidence>
<evidence type="ECO:0000256" key="4">
    <source>
        <dbReference type="ARBA" id="ARBA00022475"/>
    </source>
</evidence>
<evidence type="ECO:0000256" key="12">
    <source>
        <dbReference type="ARBA" id="ARBA00023136"/>
    </source>
</evidence>
<reference evidence="21" key="2">
    <citation type="submission" date="2020-02" db="EMBL/GenBank/DDBJ databases">
        <title>Esox lucius (northern pike) genome, fEsoLuc1, primary haplotype.</title>
        <authorList>
            <person name="Myers G."/>
            <person name="Karagic N."/>
            <person name="Meyer A."/>
            <person name="Pippel M."/>
            <person name="Reichard M."/>
            <person name="Winkler S."/>
            <person name="Tracey A."/>
            <person name="Sims Y."/>
            <person name="Howe K."/>
            <person name="Rhie A."/>
            <person name="Formenti G."/>
            <person name="Durbin R."/>
            <person name="Fedrigo O."/>
            <person name="Jarvis E.D."/>
        </authorList>
    </citation>
    <scope>NUCLEOTIDE SEQUENCE [LARGE SCALE GENOMIC DNA]</scope>
</reference>
<dbReference type="Pfam" id="PF00501">
    <property type="entry name" value="AMP-binding"/>
    <property type="match status" value="1"/>
</dbReference>
<evidence type="ECO:0000256" key="9">
    <source>
        <dbReference type="ARBA" id="ARBA00022989"/>
    </source>
</evidence>
<dbReference type="STRING" id="8010.ENSELUP00000020615"/>
<dbReference type="GO" id="GO:0005886">
    <property type="term" value="C:plasma membrane"/>
    <property type="evidence" value="ECO:0007669"/>
    <property type="project" value="UniProtKB-SubCell"/>
</dbReference>
<name>A0A3P8YVS8_ESOLU</name>
<dbReference type="Gene3D" id="3.40.50.12780">
    <property type="entry name" value="N-terminal domain of ligase-like"/>
    <property type="match status" value="1"/>
</dbReference>
<evidence type="ECO:0000256" key="16">
    <source>
        <dbReference type="ARBA" id="ARBA00041297"/>
    </source>
</evidence>
<evidence type="ECO:0000256" key="10">
    <source>
        <dbReference type="ARBA" id="ARBA00023055"/>
    </source>
</evidence>
<comment type="similarity">
    <text evidence="2">Belongs to the ATP-dependent AMP-binding enzyme family.</text>
</comment>
<evidence type="ECO:0000313" key="22">
    <source>
        <dbReference type="Proteomes" id="UP000265140"/>
    </source>
</evidence>
<keyword evidence="22" id="KW-1185">Reference proteome</keyword>
<evidence type="ECO:0000256" key="8">
    <source>
        <dbReference type="ARBA" id="ARBA00022832"/>
    </source>
</evidence>
<dbReference type="PANTHER" id="PTHR43107">
    <property type="entry name" value="LONG-CHAIN FATTY ACID TRANSPORT PROTEIN"/>
    <property type="match status" value="1"/>
</dbReference>
<reference evidence="21" key="3">
    <citation type="submission" date="2025-08" db="UniProtKB">
        <authorList>
            <consortium name="Ensembl"/>
        </authorList>
    </citation>
    <scope>IDENTIFICATION</scope>
</reference>
<keyword evidence="12 18" id="KW-0472">Membrane</keyword>
<evidence type="ECO:0000256" key="2">
    <source>
        <dbReference type="ARBA" id="ARBA00006432"/>
    </source>
</evidence>
<evidence type="ECO:0000256" key="1">
    <source>
        <dbReference type="ARBA" id="ARBA00004651"/>
    </source>
</evidence>
<dbReference type="InterPro" id="IPR020845">
    <property type="entry name" value="AMP-binding_CS"/>
</dbReference>
<evidence type="ECO:0000256" key="11">
    <source>
        <dbReference type="ARBA" id="ARBA00023098"/>
    </source>
</evidence>
<keyword evidence="10" id="KW-0445">Lipid transport</keyword>
<dbReference type="InParanoid" id="A0A3P8YVS8"/>
<dbReference type="GO" id="GO:0005324">
    <property type="term" value="F:long-chain fatty acid transmembrane transporter activity"/>
    <property type="evidence" value="ECO:0007669"/>
    <property type="project" value="TreeGrafter"/>
</dbReference>
<dbReference type="FunFam" id="3.40.50.12780:FF:000005">
    <property type="entry name" value="Solute carrier family 27 member 6"/>
    <property type="match status" value="1"/>
</dbReference>
<evidence type="ECO:0000259" key="20">
    <source>
        <dbReference type="Pfam" id="PF13193"/>
    </source>
</evidence>
<evidence type="ECO:0000256" key="7">
    <source>
        <dbReference type="ARBA" id="ARBA00022741"/>
    </source>
</evidence>
<dbReference type="Ensembl" id="ENSELUT00000031119.3">
    <property type="protein sequence ID" value="ENSELUP00000020615.3"/>
    <property type="gene ID" value="ENSELUG00000043235.1"/>
</dbReference>
<dbReference type="Gene3D" id="3.30.300.30">
    <property type="match status" value="1"/>
</dbReference>
<organism evidence="21 22">
    <name type="scientific">Esox lucius</name>
    <name type="common">Northern pike</name>
    <dbReference type="NCBI Taxonomy" id="8010"/>
    <lineage>
        <taxon>Eukaryota</taxon>
        <taxon>Metazoa</taxon>
        <taxon>Chordata</taxon>
        <taxon>Craniata</taxon>
        <taxon>Vertebrata</taxon>
        <taxon>Euteleostomi</taxon>
        <taxon>Actinopterygii</taxon>
        <taxon>Neopterygii</taxon>
        <taxon>Teleostei</taxon>
        <taxon>Protacanthopterygii</taxon>
        <taxon>Esociformes</taxon>
        <taxon>Esocidae</taxon>
        <taxon>Esox</taxon>
    </lineage>
</organism>
<dbReference type="NCBIfam" id="NF006134">
    <property type="entry name" value="PRK08279.1"/>
    <property type="match status" value="1"/>
</dbReference>
<comment type="subcellular location">
    <subcellularLocation>
        <location evidence="1">Cell membrane</location>
        <topology evidence="1">Multi-pass membrane protein</topology>
    </subcellularLocation>
</comment>
<keyword evidence="3" id="KW-0813">Transport</keyword>
<keyword evidence="7" id="KW-0547">Nucleotide-binding</keyword>
<dbReference type="FunFam" id="3.30.300.30:FF:000002">
    <property type="entry name" value="Long-chain fatty acid transport protein 1"/>
    <property type="match status" value="1"/>
</dbReference>
<dbReference type="GO" id="GO:0044539">
    <property type="term" value="P:long-chain fatty acid import into cell"/>
    <property type="evidence" value="ECO:0007669"/>
    <property type="project" value="TreeGrafter"/>
</dbReference>
<evidence type="ECO:0000256" key="18">
    <source>
        <dbReference type="SAM" id="Phobius"/>
    </source>
</evidence>
<keyword evidence="4" id="KW-1003">Cell membrane</keyword>
<dbReference type="GO" id="GO:0000166">
    <property type="term" value="F:nucleotide binding"/>
    <property type="evidence" value="ECO:0007669"/>
    <property type="project" value="UniProtKB-KW"/>
</dbReference>
<dbReference type="Bgee" id="ENSELUG00000019801">
    <property type="expression patterns" value="Expressed in liver and 13 other cell types or tissues"/>
</dbReference>
<dbReference type="EC" id="6.2.1.3" evidence="14"/>
<feature type="transmembrane region" description="Helical" evidence="18">
    <location>
        <begin position="12"/>
        <end position="31"/>
    </location>
</feature>
<evidence type="ECO:0000256" key="3">
    <source>
        <dbReference type="ARBA" id="ARBA00022448"/>
    </source>
</evidence>
<evidence type="ECO:0000256" key="17">
    <source>
        <dbReference type="ARBA" id="ARBA00048666"/>
    </source>
</evidence>